<dbReference type="AlphaFoldDB" id="A0A2K1SU07"/>
<evidence type="ECO:0000313" key="3">
    <source>
        <dbReference type="Proteomes" id="UP000236146"/>
    </source>
</evidence>
<reference evidence="3" key="1">
    <citation type="submission" date="2016-10" db="EMBL/GenBank/DDBJ databases">
        <authorList>
            <person name="Bumgarner R.E."/>
            <person name="Fredricks D.N."/>
            <person name="Srinivasan S."/>
        </authorList>
    </citation>
    <scope>NUCLEOTIDE SEQUENCE [LARGE SCALE GENOMIC DNA]</scope>
    <source>
        <strain evidence="3">KA00225</strain>
    </source>
</reference>
<gene>
    <name evidence="2" type="ORF">BFS05_05185</name>
</gene>
<feature type="region of interest" description="Disordered" evidence="1">
    <location>
        <begin position="225"/>
        <end position="450"/>
    </location>
</feature>
<name>A0A2K1SU07_GARVA</name>
<dbReference type="OrthoDB" id="3480096at2"/>
<proteinExistence type="predicted"/>
<comment type="caution">
    <text evidence="2">The sequence shown here is derived from an EMBL/GenBank/DDBJ whole genome shotgun (WGS) entry which is preliminary data.</text>
</comment>
<feature type="compositionally biased region" description="Low complexity" evidence="1">
    <location>
        <begin position="317"/>
        <end position="335"/>
    </location>
</feature>
<keyword evidence="2" id="KW-0131">Cell cycle</keyword>
<dbReference type="InterPro" id="IPR019933">
    <property type="entry name" value="DivIVA_domain"/>
</dbReference>
<protein>
    <submittedName>
        <fullName evidence="2">Cell division protein DivIVA</fullName>
    </submittedName>
</protein>
<organism evidence="2 3">
    <name type="scientific">Gardnerella vaginalis</name>
    <dbReference type="NCBI Taxonomy" id="2702"/>
    <lineage>
        <taxon>Bacteria</taxon>
        <taxon>Bacillati</taxon>
        <taxon>Actinomycetota</taxon>
        <taxon>Actinomycetes</taxon>
        <taxon>Bifidobacteriales</taxon>
        <taxon>Bifidobacteriaceae</taxon>
        <taxon>Gardnerella</taxon>
    </lineage>
</organism>
<keyword evidence="2" id="KW-0132">Cell division</keyword>
<evidence type="ECO:0000256" key="1">
    <source>
        <dbReference type="SAM" id="MobiDB-lite"/>
    </source>
</evidence>
<feature type="compositionally biased region" description="Pro residues" evidence="1">
    <location>
        <begin position="376"/>
        <end position="385"/>
    </location>
</feature>
<evidence type="ECO:0000313" key="2">
    <source>
        <dbReference type="EMBL" id="PNS42988.1"/>
    </source>
</evidence>
<dbReference type="GO" id="GO:0051301">
    <property type="term" value="P:cell division"/>
    <property type="evidence" value="ECO:0007669"/>
    <property type="project" value="UniProtKB-KW"/>
</dbReference>
<accession>A0A2K1SU07</accession>
<dbReference type="InterPro" id="IPR019932">
    <property type="entry name" value="CHP03543"/>
</dbReference>
<dbReference type="NCBIfam" id="TIGR03544">
    <property type="entry name" value="DivI1A_domain"/>
    <property type="match status" value="1"/>
</dbReference>
<feature type="compositionally biased region" description="Low complexity" evidence="1">
    <location>
        <begin position="263"/>
        <end position="272"/>
    </location>
</feature>
<dbReference type="NCBIfam" id="TIGR03543">
    <property type="entry name" value="divI1A_rptt_fam"/>
    <property type="match status" value="1"/>
</dbReference>
<dbReference type="RefSeq" id="WP_103084925.1">
    <property type="nucleotide sequence ID" value="NZ_MNLH01000005.1"/>
</dbReference>
<sequence length="492" mass="53942">MAQKPNTARKVSGMERVGKRKFGYNVSQVNEFLERAHKLYVSDNMDLTQKDIQEVSFDLERDGYVISQVDATLSRLENAVVDKATEYDIMHRGRVVWKAEIEDIYRTLLKHAKRAERQRFAPGEPKHPSYDRTQVDELVNQILDKIAISLGHRASWDTDEDILKEITDDFVSDVVFTQRVGKRGYDERQVDYYLNSCIRVLSKIESYERISKDFDISASDLHSASDSYSASDSEEKPQSSFDLSSLVKKNNSSDLDSLDSDLNKANSNNSDLPSFAATQSAQSAESKESKGHAEPTILSTSALFGDSESDLSKENNSGSDLLSSFARSSSASESASPEKQSIFAPVKHDDDDSSDTGDDMIQSATVLSNLHKASAPLPPAFPPAPKRSSVSHNIDEKTVNRNSDSAAALPPEFPPSFTAGSALGAVSASKADASKDASSASDGLHDIPVRNSFDFNQSQSLNLDIPDLSFPIMNKLGSFDDSSDDSDSDSEN</sequence>
<dbReference type="EMBL" id="MNLH01000005">
    <property type="protein sequence ID" value="PNS42988.1"/>
    <property type="molecule type" value="Genomic_DNA"/>
</dbReference>
<dbReference type="Proteomes" id="UP000236146">
    <property type="component" value="Unassembled WGS sequence"/>
</dbReference>
<feature type="compositionally biased region" description="Low complexity" evidence="1">
    <location>
        <begin position="427"/>
        <end position="442"/>
    </location>
</feature>